<dbReference type="InterPro" id="IPR050278">
    <property type="entry name" value="Serine_Prot_S9B/DPPIV"/>
</dbReference>
<dbReference type="GO" id="GO:0006508">
    <property type="term" value="P:proteolysis"/>
    <property type="evidence" value="ECO:0007669"/>
    <property type="project" value="UniProtKB-KW"/>
</dbReference>
<evidence type="ECO:0000313" key="10">
    <source>
        <dbReference type="EMBL" id="CCF59672.1"/>
    </source>
</evidence>
<dbReference type="RefSeq" id="XP_003958807.1">
    <property type="nucleotide sequence ID" value="XM_003958758.1"/>
</dbReference>
<dbReference type="Gene3D" id="3.40.50.1820">
    <property type="entry name" value="alpha/beta hydrolase"/>
    <property type="match status" value="1"/>
</dbReference>
<keyword evidence="4" id="KW-0378">Hydrolase</keyword>
<evidence type="ECO:0000256" key="1">
    <source>
        <dbReference type="ARBA" id="ARBA00006150"/>
    </source>
</evidence>
<dbReference type="GO" id="GO:0005802">
    <property type="term" value="C:trans-Golgi network"/>
    <property type="evidence" value="ECO:0007669"/>
    <property type="project" value="EnsemblFungi"/>
</dbReference>
<dbReference type="GO" id="GO:0008239">
    <property type="term" value="F:dipeptidyl-peptidase activity"/>
    <property type="evidence" value="ECO:0007669"/>
    <property type="project" value="TreeGrafter"/>
</dbReference>
<dbReference type="InterPro" id="IPR029058">
    <property type="entry name" value="AB_hydrolase_fold"/>
</dbReference>
<evidence type="ECO:0000256" key="4">
    <source>
        <dbReference type="ARBA" id="ARBA00022801"/>
    </source>
</evidence>
<name>H2AZB6_KAZAF</name>
<dbReference type="MEROPS" id="S09.005"/>
<organism evidence="10 11">
    <name type="scientific">Kazachstania africana (strain ATCC 22294 / BCRC 22015 / CBS 2517 / CECT 1963 / NBRC 1671 / NRRL Y-8276)</name>
    <name type="common">Yeast</name>
    <name type="synonym">Kluyveromyces africanus</name>
    <dbReference type="NCBI Taxonomy" id="1071382"/>
    <lineage>
        <taxon>Eukaryota</taxon>
        <taxon>Fungi</taxon>
        <taxon>Dikarya</taxon>
        <taxon>Ascomycota</taxon>
        <taxon>Saccharomycotina</taxon>
        <taxon>Saccharomycetes</taxon>
        <taxon>Saccharomycetales</taxon>
        <taxon>Saccharomycetaceae</taxon>
        <taxon>Kazachstania</taxon>
    </lineage>
</organism>
<feature type="domain" description="Dipeptidylpeptidase IV N-terminal" evidence="9">
    <location>
        <begin position="224"/>
        <end position="592"/>
    </location>
</feature>
<dbReference type="eggNOG" id="KOG2100">
    <property type="taxonomic scope" value="Eukaryota"/>
</dbReference>
<reference evidence="10 11" key="1">
    <citation type="journal article" date="2011" name="Proc. Natl. Acad. Sci. U.S.A.">
        <title>Evolutionary erosion of yeast sex chromosomes by mating-type switching accidents.</title>
        <authorList>
            <person name="Gordon J.L."/>
            <person name="Armisen D."/>
            <person name="Proux-Wera E."/>
            <person name="Oheigeartaigh S.S."/>
            <person name="Byrne K.P."/>
            <person name="Wolfe K.H."/>
        </authorList>
    </citation>
    <scope>NUCLEOTIDE SEQUENCE [LARGE SCALE GENOMIC DNA]</scope>
    <source>
        <strain evidence="11">ATCC 22294 / BCRC 22015 / CBS 2517 / CECT 1963 / NBRC 1671 / NRRL Y-8276</strain>
    </source>
</reference>
<dbReference type="PANTHER" id="PTHR11731">
    <property type="entry name" value="PROTEASE FAMILY S9B,C DIPEPTIDYL-PEPTIDASE IV-RELATED"/>
    <property type="match status" value="1"/>
</dbReference>
<dbReference type="GO" id="GO:0004177">
    <property type="term" value="F:aminopeptidase activity"/>
    <property type="evidence" value="ECO:0007669"/>
    <property type="project" value="UniProtKB-KW"/>
</dbReference>
<keyword evidence="5" id="KW-0720">Serine protease</keyword>
<sequence>MSFSPHKHRRKNSHLFMEQATSGSSFRGDRSDFELDNLDIPPPLNSRTSDLENQDFILDQNSQASPFPSLGSSLESWYFSKKFGHNRKRITAILIGFLLVVFVLFVIPTFFVKDSSNRREGSNTNKNPKVDVDKRDRTFTIEDVFNGAFSVDSTSFRFIDPPKRLESHDTDPGLYLTLEVEGDTTNLVAKQLFDKQYKKVLCESKFTFAGIEYTVSTASVNYRLDRMILGTNIKSEFRHSSRALYWLKDIETGDIKPINPLGNNDEIVKLSYAKFSPSYNYIYFVHQNDLYFQHSYMERQPVRLTRDGSDTVFNAKPDWIYEEEVMGDEKAIWWAPDDSKFIFARFNDNNVDSYDFSMYTDKDQYPKSRSISYPKPGRPNPTVELFEFNHGEGVLYSVNVDEKIDKELVLYDAAWIDSNHFIFKTADRHSKHLSVKMYDTVKIALKTIRTDDYTRFNGWVDKLKKIMVIPPNAAQGRKEYGYVDVQPDIDGYNHLFYYASPDSKSGRQLTKGNWEITGDGIVGFEYDSNTVFFTANQIHPMGQHLYGVTLNSVGNEGVKTLQDPNSNHDFYQYELSSSCRYALMKMMGPGIPQTEAGSLYEVLKPSESELAIKLSNDANFKKTLERVDLPQTNYKTMKLDDGVEINYIEIKPANMNAKKKYPVLVNVYGGPGSQTFTTRQSILLEQSVASGLDAIVLQIEPRGTGGKGWSFRAWANRKLGYWEPRDVTEVTKKYMSEKKANIDDSKVAIWGWSYGGFTTLKTVEFDKGETFKYAIAVAPVTNWLYYDSIYTERYMDGIETNLDGYQTISVVNEVSSFKNLKRFMLIHGTADDNVHIQNTYEFVDKLNLNKLRNYDMHIFPDSDHSIRYHGAQRIIYEKIYYWLDEAFSGQLESIRH</sequence>
<evidence type="ECO:0000256" key="2">
    <source>
        <dbReference type="ARBA" id="ARBA00022438"/>
    </source>
</evidence>
<keyword evidence="6" id="KW-0325">Glycoprotein</keyword>
<keyword evidence="7" id="KW-0812">Transmembrane</keyword>
<evidence type="ECO:0000259" key="8">
    <source>
        <dbReference type="Pfam" id="PF00326"/>
    </source>
</evidence>
<keyword evidence="7" id="KW-1133">Transmembrane helix</keyword>
<gene>
    <name evidence="10" type="primary">KAFR0H02630</name>
    <name evidence="10" type="ORF">KAFR_0H02630</name>
</gene>
<keyword evidence="2" id="KW-0031">Aminopeptidase</keyword>
<keyword evidence="7" id="KW-0472">Membrane</keyword>
<dbReference type="KEGG" id="kaf:KAFR_0H02630"/>
<dbReference type="AlphaFoldDB" id="H2AZB6"/>
<dbReference type="HOGENOM" id="CLU_006105_0_1_1"/>
<keyword evidence="11" id="KW-1185">Reference proteome</keyword>
<dbReference type="InterPro" id="IPR001375">
    <property type="entry name" value="Peptidase_S9_cat"/>
</dbReference>
<dbReference type="OrthoDB" id="16520at2759"/>
<dbReference type="GO" id="GO:0005886">
    <property type="term" value="C:plasma membrane"/>
    <property type="evidence" value="ECO:0007669"/>
    <property type="project" value="TreeGrafter"/>
</dbReference>
<dbReference type="InParanoid" id="H2AZB6"/>
<evidence type="ECO:0000256" key="3">
    <source>
        <dbReference type="ARBA" id="ARBA00022670"/>
    </source>
</evidence>
<accession>H2AZB6</accession>
<evidence type="ECO:0000313" key="11">
    <source>
        <dbReference type="Proteomes" id="UP000005220"/>
    </source>
</evidence>
<keyword evidence="3" id="KW-0645">Protease</keyword>
<dbReference type="SUPFAM" id="SSF82171">
    <property type="entry name" value="DPP6 N-terminal domain-like"/>
    <property type="match status" value="1"/>
</dbReference>
<dbReference type="FunFam" id="3.40.50.1820:FF:000003">
    <property type="entry name" value="Dipeptidyl peptidase 4"/>
    <property type="match status" value="1"/>
</dbReference>
<evidence type="ECO:0000256" key="6">
    <source>
        <dbReference type="ARBA" id="ARBA00023180"/>
    </source>
</evidence>
<dbReference type="GeneID" id="13887668"/>
<protein>
    <recommendedName>
        <fullName evidence="12">Dipeptidyl aminopeptidase A</fullName>
    </recommendedName>
</protein>
<proteinExistence type="inferred from homology"/>
<dbReference type="EMBL" id="HE650828">
    <property type="protein sequence ID" value="CCF59672.1"/>
    <property type="molecule type" value="Genomic_DNA"/>
</dbReference>
<dbReference type="STRING" id="1071382.H2AZB6"/>
<dbReference type="GO" id="GO:0008236">
    <property type="term" value="F:serine-type peptidase activity"/>
    <property type="evidence" value="ECO:0007669"/>
    <property type="project" value="UniProtKB-KW"/>
</dbReference>
<dbReference type="Proteomes" id="UP000005220">
    <property type="component" value="Chromosome 8"/>
</dbReference>
<feature type="domain" description="Peptidase S9 prolyl oligopeptidase catalytic" evidence="8">
    <location>
        <begin position="685"/>
        <end position="888"/>
    </location>
</feature>
<comment type="similarity">
    <text evidence="1">Belongs to the peptidase S9B family.</text>
</comment>
<dbReference type="FunCoup" id="H2AZB6">
    <property type="interactions" value="334"/>
</dbReference>
<evidence type="ECO:0000256" key="5">
    <source>
        <dbReference type="ARBA" id="ARBA00022825"/>
    </source>
</evidence>
<dbReference type="Pfam" id="PF00930">
    <property type="entry name" value="DPPIV_N"/>
    <property type="match status" value="1"/>
</dbReference>
<dbReference type="InterPro" id="IPR002469">
    <property type="entry name" value="Peptidase_S9B_N"/>
</dbReference>
<dbReference type="PANTHER" id="PTHR11731:SF160">
    <property type="entry name" value="DIPEPTIDYL AMINOPEPTIDASE A"/>
    <property type="match status" value="1"/>
</dbReference>
<evidence type="ECO:0000256" key="7">
    <source>
        <dbReference type="SAM" id="Phobius"/>
    </source>
</evidence>
<evidence type="ECO:0008006" key="12">
    <source>
        <dbReference type="Google" id="ProtNLM"/>
    </source>
</evidence>
<dbReference type="Pfam" id="PF00326">
    <property type="entry name" value="Peptidase_S9"/>
    <property type="match status" value="1"/>
</dbReference>
<feature type="transmembrane region" description="Helical" evidence="7">
    <location>
        <begin position="90"/>
        <end position="111"/>
    </location>
</feature>
<evidence type="ECO:0000259" key="9">
    <source>
        <dbReference type="Pfam" id="PF00930"/>
    </source>
</evidence>
<dbReference type="GO" id="GO:0007323">
    <property type="term" value="P:peptide pheromone maturation"/>
    <property type="evidence" value="ECO:0007669"/>
    <property type="project" value="EnsemblFungi"/>
</dbReference>
<dbReference type="SUPFAM" id="SSF53474">
    <property type="entry name" value="alpha/beta-Hydrolases"/>
    <property type="match status" value="1"/>
</dbReference>
<dbReference type="Gene3D" id="2.140.10.30">
    <property type="entry name" value="Dipeptidylpeptidase IV, N-terminal domain"/>
    <property type="match status" value="1"/>
</dbReference>